<name>A0A0E9XGB8_ANGAN</name>
<dbReference type="EMBL" id="GBXM01007091">
    <property type="protein sequence ID" value="JAI01487.1"/>
    <property type="molecule type" value="Transcribed_RNA"/>
</dbReference>
<dbReference type="AlphaFoldDB" id="A0A0E9XGB8"/>
<protein>
    <submittedName>
        <fullName evidence="1">Uncharacterized protein</fullName>
    </submittedName>
</protein>
<proteinExistence type="predicted"/>
<reference evidence="1" key="1">
    <citation type="submission" date="2014-11" db="EMBL/GenBank/DDBJ databases">
        <authorList>
            <person name="Amaro Gonzalez C."/>
        </authorList>
    </citation>
    <scope>NUCLEOTIDE SEQUENCE</scope>
</reference>
<evidence type="ECO:0000313" key="1">
    <source>
        <dbReference type="EMBL" id="JAI01487.1"/>
    </source>
</evidence>
<accession>A0A0E9XGB8</accession>
<organism evidence="1">
    <name type="scientific">Anguilla anguilla</name>
    <name type="common">European freshwater eel</name>
    <name type="synonym">Muraena anguilla</name>
    <dbReference type="NCBI Taxonomy" id="7936"/>
    <lineage>
        <taxon>Eukaryota</taxon>
        <taxon>Metazoa</taxon>
        <taxon>Chordata</taxon>
        <taxon>Craniata</taxon>
        <taxon>Vertebrata</taxon>
        <taxon>Euteleostomi</taxon>
        <taxon>Actinopterygii</taxon>
        <taxon>Neopterygii</taxon>
        <taxon>Teleostei</taxon>
        <taxon>Anguilliformes</taxon>
        <taxon>Anguillidae</taxon>
        <taxon>Anguilla</taxon>
    </lineage>
</organism>
<sequence>MQIVQFRGLWRPCTTSLSSRNVEDLLNAKMQENCI</sequence>
<reference evidence="1" key="2">
    <citation type="journal article" date="2015" name="Fish Shellfish Immunol.">
        <title>Early steps in the European eel (Anguilla anguilla)-Vibrio vulnificus interaction in the gills: Role of the RtxA13 toxin.</title>
        <authorList>
            <person name="Callol A."/>
            <person name="Pajuelo D."/>
            <person name="Ebbesson L."/>
            <person name="Teles M."/>
            <person name="MacKenzie S."/>
            <person name="Amaro C."/>
        </authorList>
    </citation>
    <scope>NUCLEOTIDE SEQUENCE</scope>
</reference>